<dbReference type="CDD" id="cd01146">
    <property type="entry name" value="FhuD"/>
    <property type="match status" value="1"/>
</dbReference>
<protein>
    <submittedName>
        <fullName evidence="8">ABC transporter substrate-binding protein</fullName>
    </submittedName>
</protein>
<dbReference type="Gene3D" id="3.40.50.1980">
    <property type="entry name" value="Nitrogenase molybdenum iron protein domain"/>
    <property type="match status" value="2"/>
</dbReference>
<name>A0A917W226_9ACTN</name>
<dbReference type="RefSeq" id="WP_188894059.1">
    <property type="nucleotide sequence ID" value="NZ_BMMZ01000002.1"/>
</dbReference>
<feature type="chain" id="PRO_5038103715" evidence="6">
    <location>
        <begin position="23"/>
        <end position="348"/>
    </location>
</feature>
<dbReference type="PROSITE" id="PS51257">
    <property type="entry name" value="PROKAR_LIPOPROTEIN"/>
    <property type="match status" value="1"/>
</dbReference>
<dbReference type="EMBL" id="BMMZ01000002">
    <property type="protein sequence ID" value="GGL53427.1"/>
    <property type="molecule type" value="Genomic_DNA"/>
</dbReference>
<evidence type="ECO:0000256" key="6">
    <source>
        <dbReference type="SAM" id="SignalP"/>
    </source>
</evidence>
<evidence type="ECO:0000256" key="5">
    <source>
        <dbReference type="SAM" id="MobiDB-lite"/>
    </source>
</evidence>
<sequence length="348" mass="36675">MIRRSALVLVAAVLALAGIVSGCTTGPAGGSQSGSSAHPSQGASADPAAFPVTIKHHFGSTTIDKQPTRIVAIGVNDPDNLLALGVIPVGIGKVTWGGNAHGTTPWFDTKLSQLGAQQPAQVDQTDSIPVDEIAKLTPDLILATNSGITKQQYDKLSKIAPVVAFPGDPWTTTWQQSLEMDAKAVGKVAEGKRIEEQTEATLTAAKQRFPQIQGKTFIFAALATTDMSSISYYTPIDARPMFLTSIGMKNAPIITKIAPKRTFYGQISAERAAELKSDVLITYAVKASDAKTFTDDKLIGQIPAIKSGHMFASTDNIPAEAASVPTPLAIPYALDHFVPKIAQAVEGE</sequence>
<evidence type="ECO:0000313" key="8">
    <source>
        <dbReference type="EMBL" id="GGL53427.1"/>
    </source>
</evidence>
<comment type="subcellular location">
    <subcellularLocation>
        <location evidence="1">Cell envelope</location>
    </subcellularLocation>
</comment>
<gene>
    <name evidence="8" type="ORF">GCM10011575_09810</name>
</gene>
<reference evidence="8" key="2">
    <citation type="submission" date="2020-09" db="EMBL/GenBank/DDBJ databases">
        <authorList>
            <person name="Sun Q."/>
            <person name="Zhou Y."/>
        </authorList>
    </citation>
    <scope>NUCLEOTIDE SEQUENCE</scope>
    <source>
        <strain evidence="8">CGMCC 4.7306</strain>
    </source>
</reference>
<comment type="caution">
    <text evidence="8">The sequence shown here is derived from an EMBL/GenBank/DDBJ whole genome shotgun (WGS) entry which is preliminary data.</text>
</comment>
<dbReference type="PANTHER" id="PTHR30532:SF24">
    <property type="entry name" value="FERRIC ENTEROBACTIN-BINDING PERIPLASMIC PROTEIN FEPB"/>
    <property type="match status" value="1"/>
</dbReference>
<comment type="similarity">
    <text evidence="2">Belongs to the bacterial solute-binding protein 8 family.</text>
</comment>
<keyword evidence="3" id="KW-0813">Transport</keyword>
<evidence type="ECO:0000256" key="1">
    <source>
        <dbReference type="ARBA" id="ARBA00004196"/>
    </source>
</evidence>
<dbReference type="InterPro" id="IPR051313">
    <property type="entry name" value="Bact_iron-sidero_bind"/>
</dbReference>
<dbReference type="InterPro" id="IPR002491">
    <property type="entry name" value="ABC_transptr_periplasmic_BD"/>
</dbReference>
<evidence type="ECO:0000256" key="3">
    <source>
        <dbReference type="ARBA" id="ARBA00022448"/>
    </source>
</evidence>
<evidence type="ECO:0000256" key="4">
    <source>
        <dbReference type="ARBA" id="ARBA00022729"/>
    </source>
</evidence>
<dbReference type="GO" id="GO:0030288">
    <property type="term" value="C:outer membrane-bounded periplasmic space"/>
    <property type="evidence" value="ECO:0007669"/>
    <property type="project" value="TreeGrafter"/>
</dbReference>
<keyword evidence="9" id="KW-1185">Reference proteome</keyword>
<feature type="signal peptide" evidence="6">
    <location>
        <begin position="1"/>
        <end position="22"/>
    </location>
</feature>
<dbReference type="PANTHER" id="PTHR30532">
    <property type="entry name" value="IRON III DICITRATE-BINDING PERIPLASMIC PROTEIN"/>
    <property type="match status" value="1"/>
</dbReference>
<keyword evidence="4 6" id="KW-0732">Signal</keyword>
<evidence type="ECO:0000259" key="7">
    <source>
        <dbReference type="PROSITE" id="PS50983"/>
    </source>
</evidence>
<feature type="region of interest" description="Disordered" evidence="5">
    <location>
        <begin position="27"/>
        <end position="46"/>
    </location>
</feature>
<proteinExistence type="inferred from homology"/>
<accession>A0A917W226</accession>
<dbReference type="Proteomes" id="UP000613840">
    <property type="component" value="Unassembled WGS sequence"/>
</dbReference>
<dbReference type="AlphaFoldDB" id="A0A917W226"/>
<evidence type="ECO:0000313" key="9">
    <source>
        <dbReference type="Proteomes" id="UP000613840"/>
    </source>
</evidence>
<organism evidence="8 9">
    <name type="scientific">Microlunatus endophyticus</name>
    <dbReference type="NCBI Taxonomy" id="1716077"/>
    <lineage>
        <taxon>Bacteria</taxon>
        <taxon>Bacillati</taxon>
        <taxon>Actinomycetota</taxon>
        <taxon>Actinomycetes</taxon>
        <taxon>Propionibacteriales</taxon>
        <taxon>Propionibacteriaceae</taxon>
        <taxon>Microlunatus</taxon>
    </lineage>
</organism>
<feature type="domain" description="Fe/B12 periplasmic-binding" evidence="7">
    <location>
        <begin position="69"/>
        <end position="345"/>
    </location>
</feature>
<feature type="compositionally biased region" description="Low complexity" evidence="5">
    <location>
        <begin position="33"/>
        <end position="45"/>
    </location>
</feature>
<dbReference type="SUPFAM" id="SSF53807">
    <property type="entry name" value="Helical backbone' metal receptor"/>
    <property type="match status" value="1"/>
</dbReference>
<evidence type="ECO:0000256" key="2">
    <source>
        <dbReference type="ARBA" id="ARBA00008814"/>
    </source>
</evidence>
<dbReference type="PROSITE" id="PS50983">
    <property type="entry name" value="FE_B12_PBP"/>
    <property type="match status" value="1"/>
</dbReference>
<dbReference type="GO" id="GO:1901678">
    <property type="term" value="P:iron coordination entity transport"/>
    <property type="evidence" value="ECO:0007669"/>
    <property type="project" value="UniProtKB-ARBA"/>
</dbReference>
<reference evidence="8" key="1">
    <citation type="journal article" date="2014" name="Int. J. Syst. Evol. Microbiol.">
        <title>Complete genome sequence of Corynebacterium casei LMG S-19264T (=DSM 44701T), isolated from a smear-ripened cheese.</title>
        <authorList>
            <consortium name="US DOE Joint Genome Institute (JGI-PGF)"/>
            <person name="Walter F."/>
            <person name="Albersmeier A."/>
            <person name="Kalinowski J."/>
            <person name="Ruckert C."/>
        </authorList>
    </citation>
    <scope>NUCLEOTIDE SEQUENCE</scope>
    <source>
        <strain evidence="8">CGMCC 4.7306</strain>
    </source>
</reference>
<dbReference type="Pfam" id="PF01497">
    <property type="entry name" value="Peripla_BP_2"/>
    <property type="match status" value="1"/>
</dbReference>